<feature type="transmembrane region" description="Helical" evidence="1">
    <location>
        <begin position="63"/>
        <end position="83"/>
    </location>
</feature>
<keyword evidence="1" id="KW-0812">Transmembrane</keyword>
<keyword evidence="3" id="KW-1185">Reference proteome</keyword>
<reference evidence="2 3" key="1">
    <citation type="submission" date="2024-09" db="EMBL/GenBank/DDBJ databases">
        <title>Chromosome-scale assembly of Riccia fluitans.</title>
        <authorList>
            <person name="Paukszto L."/>
            <person name="Sawicki J."/>
            <person name="Karawczyk K."/>
            <person name="Piernik-Szablinska J."/>
            <person name="Szczecinska M."/>
            <person name="Mazdziarz M."/>
        </authorList>
    </citation>
    <scope>NUCLEOTIDE SEQUENCE [LARGE SCALE GENOMIC DNA]</scope>
    <source>
        <strain evidence="2">Rf_01</strain>
        <tissue evidence="2">Aerial parts of the thallus</tissue>
    </source>
</reference>
<keyword evidence="1" id="KW-0472">Membrane</keyword>
<dbReference type="AlphaFoldDB" id="A0ABD1YS52"/>
<comment type="caution">
    <text evidence="2">The sequence shown here is derived from an EMBL/GenBank/DDBJ whole genome shotgun (WGS) entry which is preliminary data.</text>
</comment>
<dbReference type="InterPro" id="IPR008390">
    <property type="entry name" value="AWPM-19"/>
</dbReference>
<gene>
    <name evidence="2" type="ORF">R1flu_005082</name>
</gene>
<dbReference type="Pfam" id="PF05512">
    <property type="entry name" value="AWPM-19"/>
    <property type="match status" value="1"/>
</dbReference>
<feature type="transmembrane region" description="Helical" evidence="1">
    <location>
        <begin position="21"/>
        <end position="43"/>
    </location>
</feature>
<keyword evidence="1" id="KW-1133">Transmembrane helix</keyword>
<sequence>MDSGVTTRPAGLSAGLKKIHALVLLAPIGILSIIIVGLTGATFESLFNSVLVTNDASPMLMSYAGPAATLAIAAVISGALYALGSTESWIKGASALSTALITWAFGLVAFGFACKQANIGNKSMFDSSSADYGIRLPSDLKALSGLTIILVLLETAYVLLLHLLLAASN</sequence>
<evidence type="ECO:0000313" key="2">
    <source>
        <dbReference type="EMBL" id="KAL2633603.1"/>
    </source>
</evidence>
<protein>
    <submittedName>
        <fullName evidence="2">Uncharacterized protein</fullName>
    </submittedName>
</protein>
<dbReference type="Proteomes" id="UP001605036">
    <property type="component" value="Unassembled WGS sequence"/>
</dbReference>
<accession>A0ABD1YS52</accession>
<feature type="transmembrane region" description="Helical" evidence="1">
    <location>
        <begin position="142"/>
        <end position="165"/>
    </location>
</feature>
<proteinExistence type="predicted"/>
<evidence type="ECO:0000256" key="1">
    <source>
        <dbReference type="SAM" id="Phobius"/>
    </source>
</evidence>
<organism evidence="2 3">
    <name type="scientific">Riccia fluitans</name>
    <dbReference type="NCBI Taxonomy" id="41844"/>
    <lineage>
        <taxon>Eukaryota</taxon>
        <taxon>Viridiplantae</taxon>
        <taxon>Streptophyta</taxon>
        <taxon>Embryophyta</taxon>
        <taxon>Marchantiophyta</taxon>
        <taxon>Marchantiopsida</taxon>
        <taxon>Marchantiidae</taxon>
        <taxon>Marchantiales</taxon>
        <taxon>Ricciaceae</taxon>
        <taxon>Riccia</taxon>
    </lineage>
</organism>
<evidence type="ECO:0000313" key="3">
    <source>
        <dbReference type="Proteomes" id="UP001605036"/>
    </source>
</evidence>
<dbReference type="EMBL" id="JBHFFA010000003">
    <property type="protein sequence ID" value="KAL2633603.1"/>
    <property type="molecule type" value="Genomic_DNA"/>
</dbReference>
<name>A0ABD1YS52_9MARC</name>
<feature type="transmembrane region" description="Helical" evidence="1">
    <location>
        <begin position="95"/>
        <end position="113"/>
    </location>
</feature>